<dbReference type="RefSeq" id="WP_167364070.1">
    <property type="nucleotide sequence ID" value="NZ_JXLC01000002.1"/>
</dbReference>
<name>A0AA91GDQ6_9ENTE</name>
<organism evidence="2 3">
    <name type="scientific">Enterococcus silesiacus</name>
    <dbReference type="NCBI Taxonomy" id="332949"/>
    <lineage>
        <taxon>Bacteria</taxon>
        <taxon>Bacillati</taxon>
        <taxon>Bacillota</taxon>
        <taxon>Bacilli</taxon>
        <taxon>Lactobacillales</taxon>
        <taxon>Enterococcaceae</taxon>
        <taxon>Enterococcus</taxon>
    </lineage>
</organism>
<proteinExistence type="predicted"/>
<dbReference type="SMART" id="SM01061">
    <property type="entry name" value="CAT_RBD"/>
    <property type="match status" value="1"/>
</dbReference>
<evidence type="ECO:0000259" key="1">
    <source>
        <dbReference type="SMART" id="SM01061"/>
    </source>
</evidence>
<evidence type="ECO:0000313" key="3">
    <source>
        <dbReference type="Proteomes" id="UP000183039"/>
    </source>
</evidence>
<sequence>MDNPENEIIGLGKGIAYQKKIGETIADSLVNKKFVLQSQELSGKF</sequence>
<dbReference type="Proteomes" id="UP000183039">
    <property type="component" value="Unassembled WGS sequence"/>
</dbReference>
<dbReference type="Pfam" id="PF03123">
    <property type="entry name" value="CAT_RBD"/>
    <property type="match status" value="1"/>
</dbReference>
<dbReference type="InterPro" id="IPR036650">
    <property type="entry name" value="CAT_RNA-bd_dom_sf"/>
</dbReference>
<dbReference type="SUPFAM" id="SSF50151">
    <property type="entry name" value="SacY-like RNA-binding domain"/>
    <property type="match status" value="1"/>
</dbReference>
<dbReference type="EMBL" id="JXLC01000002">
    <property type="protein sequence ID" value="OJG93335.1"/>
    <property type="molecule type" value="Genomic_DNA"/>
</dbReference>
<accession>A0AA91GDQ6</accession>
<protein>
    <recommendedName>
        <fullName evidence="1">CAT RNA-binding domain-containing protein</fullName>
    </recommendedName>
</protein>
<dbReference type="Gene3D" id="2.30.24.10">
    <property type="entry name" value="CAT RNA-binding domain"/>
    <property type="match status" value="1"/>
</dbReference>
<gene>
    <name evidence="2" type="ORF">RV15_GL001367</name>
</gene>
<feature type="domain" description="CAT RNA-binding" evidence="1">
    <location>
        <begin position="2"/>
        <end position="45"/>
    </location>
</feature>
<dbReference type="InterPro" id="IPR004341">
    <property type="entry name" value="CAT_RNA-bd_dom"/>
</dbReference>
<evidence type="ECO:0000313" key="2">
    <source>
        <dbReference type="EMBL" id="OJG93335.1"/>
    </source>
</evidence>
<reference evidence="2 3" key="1">
    <citation type="submission" date="2014-12" db="EMBL/GenBank/DDBJ databases">
        <title>Draft genome sequences of 29 type strains of Enterococci.</title>
        <authorList>
            <person name="Zhong Z."/>
            <person name="Sun Z."/>
            <person name="Liu W."/>
            <person name="Zhang W."/>
            <person name="Zhang H."/>
        </authorList>
    </citation>
    <scope>NUCLEOTIDE SEQUENCE [LARGE SCALE GENOMIC DNA]</scope>
    <source>
        <strain evidence="2 3">DSM 22801</strain>
    </source>
</reference>
<dbReference type="AlphaFoldDB" id="A0AA91GDQ6"/>
<dbReference type="GO" id="GO:0003723">
    <property type="term" value="F:RNA binding"/>
    <property type="evidence" value="ECO:0007669"/>
    <property type="project" value="InterPro"/>
</dbReference>
<comment type="caution">
    <text evidence="2">The sequence shown here is derived from an EMBL/GenBank/DDBJ whole genome shotgun (WGS) entry which is preliminary data.</text>
</comment>